<gene>
    <name evidence="1" type="ORF">As57867_017048</name>
</gene>
<evidence type="ECO:0000313" key="1">
    <source>
        <dbReference type="EMBL" id="KAF0691722.1"/>
    </source>
</evidence>
<dbReference type="PANTHER" id="PTHR46586:SF3">
    <property type="entry name" value="ANKYRIN REPEAT-CONTAINING PROTEIN"/>
    <property type="match status" value="1"/>
</dbReference>
<proteinExistence type="predicted"/>
<accession>A0A6A4Y7L6</accession>
<organism evidence="1">
    <name type="scientific">Aphanomyces stellatus</name>
    <dbReference type="NCBI Taxonomy" id="120398"/>
    <lineage>
        <taxon>Eukaryota</taxon>
        <taxon>Sar</taxon>
        <taxon>Stramenopiles</taxon>
        <taxon>Oomycota</taxon>
        <taxon>Saprolegniomycetes</taxon>
        <taxon>Saprolegniales</taxon>
        <taxon>Verrucalvaceae</taxon>
        <taxon>Aphanomyces</taxon>
    </lineage>
</organism>
<dbReference type="EMBL" id="VJMH01006033">
    <property type="protein sequence ID" value="KAF0691722.1"/>
    <property type="molecule type" value="Genomic_DNA"/>
</dbReference>
<dbReference type="PANTHER" id="PTHR46586">
    <property type="entry name" value="ANKYRIN REPEAT-CONTAINING PROTEIN"/>
    <property type="match status" value="1"/>
</dbReference>
<feature type="non-terminal residue" evidence="1">
    <location>
        <position position="818"/>
    </location>
</feature>
<sequence length="818" mass="92274">MLAHPRPVQEVTTVIADVLTRLELLQVISGYQSGVFGDMAPFLSLHVGKSEAPIDATAYDVVSTWVTNQATLSRIPLLVRCIPRSRDGLAKFAAHDDRLDILECLHAQQWIEARQDKLIDLINGLGKVAAAKGHLAILQWLDRVYEGRYRPQSKSDYQNECLELAIRAQQADTAEWLVQSMTQNYNTSGAVQIVLKCNGSLALLRDVNVSVVFDSMLHSSSNRIKQASYLFNHMPCFDDPSNPANRVANQTCLTFAATMGSMDFFRWLVRARDIDLSTIKHVVTPNAMHSRLATQQYDMALMLKSVGVEEDRRRMTTSIANGIVLHTIPCTVLAWILLHEEANTTDTILASLTLDFLNEDGHIRVATWLVRLVEHHCDRVFVMGHVLIRLAKVEPTPSTFRQLYSLWRSHAIQITTIDRIDWTRLIDINKVDLGCLVGGQPEVAACVPISELLLFRAVKSFAAGPFHCMLFAATVTMPPDQAQHVHDRLMHTASLINTLDWIREAWCISEETVLERLLLAALTRGFDKMEAALHHIGSTLVSAPTQALLVDFAVVEALQLEFDRRCSVKHVLPAGKLKFVFRRATHKRCNVLRWMAADRPDTFGMMDLLDRDTLQMLETVAATVDPNEDIELRRYFYAHGVKDDVAANMTRLFLSVLARVIPRWLSTYLDDPPIRCDDDDAVRGVMMAWLNQVMARQGGPVAVIGRCLLNRTSPCAKPRVTFRKIYGLWMSMAQDAMDRDVTQVDAIRSNIQHVHGELMYQAIAVRGLNMANWLVRRMDDGQHERAIARARDAALSLHYNEIVLTLNRRLRSPIHVDP</sequence>
<dbReference type="InterPro" id="IPR052050">
    <property type="entry name" value="SecEffector_AnkRepeat"/>
</dbReference>
<dbReference type="Gene3D" id="1.25.40.20">
    <property type="entry name" value="Ankyrin repeat-containing domain"/>
    <property type="match status" value="1"/>
</dbReference>
<name>A0A6A4Y7L6_9STRA</name>
<protein>
    <submittedName>
        <fullName evidence="1">Uncharacterized protein</fullName>
    </submittedName>
</protein>
<dbReference type="AlphaFoldDB" id="A0A6A4Y7L6"/>
<dbReference type="InterPro" id="IPR036770">
    <property type="entry name" value="Ankyrin_rpt-contain_sf"/>
</dbReference>
<comment type="caution">
    <text evidence="1">The sequence shown here is derived from an EMBL/GenBank/DDBJ whole genome shotgun (WGS) entry which is preliminary data.</text>
</comment>
<reference evidence="1" key="1">
    <citation type="submission" date="2019-06" db="EMBL/GenBank/DDBJ databases">
        <title>Genomics analysis of Aphanomyces spp. identifies a new class of oomycete effector associated with host adaptation.</title>
        <authorList>
            <person name="Gaulin E."/>
        </authorList>
    </citation>
    <scope>NUCLEOTIDE SEQUENCE</scope>
    <source>
        <strain evidence="1">CBS 578.67</strain>
    </source>
</reference>